<proteinExistence type="predicted"/>
<sequence length="97" mass="10889">MTLTLYGVKREKEKRDGAKRIIRAWRQLVLPYGTSVVIMQHPAHWDSAILHLRTAPKEPRERAADWLYAGAGLAIDLLVHYGAFQPLKASQGQGAKV</sequence>
<dbReference type="AlphaFoldDB" id="A0A9W9LGB5"/>
<dbReference type="RefSeq" id="XP_056539540.1">
    <property type="nucleotide sequence ID" value="XM_056691834.1"/>
</dbReference>
<comment type="caution">
    <text evidence="1">The sequence shown here is derived from an EMBL/GenBank/DDBJ whole genome shotgun (WGS) entry which is preliminary data.</text>
</comment>
<dbReference type="Proteomes" id="UP001149163">
    <property type="component" value="Unassembled WGS sequence"/>
</dbReference>
<keyword evidence="2" id="KW-1185">Reference proteome</keyword>
<dbReference type="EMBL" id="JAPQKN010000007">
    <property type="protein sequence ID" value="KAJ5153232.1"/>
    <property type="molecule type" value="Genomic_DNA"/>
</dbReference>
<evidence type="ECO:0000313" key="1">
    <source>
        <dbReference type="EMBL" id="KAJ5153232.1"/>
    </source>
</evidence>
<reference evidence="1" key="2">
    <citation type="journal article" date="2023" name="IMA Fungus">
        <title>Comparative genomic study of the Penicillium genus elucidates a diverse pangenome and 15 lateral gene transfer events.</title>
        <authorList>
            <person name="Petersen C."/>
            <person name="Sorensen T."/>
            <person name="Nielsen M.R."/>
            <person name="Sondergaard T.E."/>
            <person name="Sorensen J.L."/>
            <person name="Fitzpatrick D.A."/>
            <person name="Frisvad J.C."/>
            <person name="Nielsen K.L."/>
        </authorList>
    </citation>
    <scope>NUCLEOTIDE SEQUENCE</scope>
    <source>
        <strain evidence="1">IBT 26290</strain>
    </source>
</reference>
<reference evidence="1" key="1">
    <citation type="submission" date="2022-11" db="EMBL/GenBank/DDBJ databases">
        <authorList>
            <person name="Petersen C."/>
        </authorList>
    </citation>
    <scope>NUCLEOTIDE SEQUENCE</scope>
    <source>
        <strain evidence="1">IBT 26290</strain>
    </source>
</reference>
<gene>
    <name evidence="1" type="ORF">N7482_009710</name>
</gene>
<dbReference type="GeneID" id="81431010"/>
<evidence type="ECO:0000313" key="2">
    <source>
        <dbReference type="Proteomes" id="UP001149163"/>
    </source>
</evidence>
<organism evidence="1 2">
    <name type="scientific">Penicillium canariense</name>
    <dbReference type="NCBI Taxonomy" id="189055"/>
    <lineage>
        <taxon>Eukaryota</taxon>
        <taxon>Fungi</taxon>
        <taxon>Dikarya</taxon>
        <taxon>Ascomycota</taxon>
        <taxon>Pezizomycotina</taxon>
        <taxon>Eurotiomycetes</taxon>
        <taxon>Eurotiomycetidae</taxon>
        <taxon>Eurotiales</taxon>
        <taxon>Aspergillaceae</taxon>
        <taxon>Penicillium</taxon>
    </lineage>
</organism>
<protein>
    <submittedName>
        <fullName evidence="1">Uncharacterized protein</fullName>
    </submittedName>
</protein>
<accession>A0A9W9LGB5</accession>
<name>A0A9W9LGB5_9EURO</name>